<dbReference type="SUPFAM" id="SSF48371">
    <property type="entry name" value="ARM repeat"/>
    <property type="match status" value="1"/>
</dbReference>
<dbReference type="InterPro" id="IPR016024">
    <property type="entry name" value="ARM-type_fold"/>
</dbReference>
<comment type="caution">
    <text evidence="4">The sequence shown here is derived from an EMBL/GenBank/DDBJ whole genome shotgun (WGS) entry which is preliminary data.</text>
</comment>
<feature type="domain" description="TTI1 C-terminal TPR" evidence="3">
    <location>
        <begin position="769"/>
        <end position="992"/>
    </location>
</feature>
<dbReference type="InterPro" id="IPR057566">
    <property type="entry name" value="TPR_TTI1_N"/>
</dbReference>
<accession>A0AAN7VVG8</accession>
<evidence type="ECO:0000313" key="4">
    <source>
        <dbReference type="EMBL" id="KAK5650814.1"/>
    </source>
</evidence>
<organism evidence="4 5">
    <name type="scientific">Pyrocoelia pectoralis</name>
    <dbReference type="NCBI Taxonomy" id="417401"/>
    <lineage>
        <taxon>Eukaryota</taxon>
        <taxon>Metazoa</taxon>
        <taxon>Ecdysozoa</taxon>
        <taxon>Arthropoda</taxon>
        <taxon>Hexapoda</taxon>
        <taxon>Insecta</taxon>
        <taxon>Pterygota</taxon>
        <taxon>Neoptera</taxon>
        <taxon>Endopterygota</taxon>
        <taxon>Coleoptera</taxon>
        <taxon>Polyphaga</taxon>
        <taxon>Elateriformia</taxon>
        <taxon>Elateroidea</taxon>
        <taxon>Lampyridae</taxon>
        <taxon>Lampyrinae</taxon>
        <taxon>Pyrocoelia</taxon>
    </lineage>
</organism>
<gene>
    <name evidence="4" type="ORF">RI129_001843</name>
</gene>
<name>A0AAN7VVG8_9COLE</name>
<feature type="domain" description="TTI1 N-terminal TPR" evidence="2">
    <location>
        <begin position="13"/>
        <end position="361"/>
    </location>
</feature>
<proteinExistence type="predicted"/>
<dbReference type="Pfam" id="PF21547">
    <property type="entry name" value="TTI1"/>
    <property type="match status" value="1"/>
</dbReference>
<feature type="compositionally biased region" description="Basic and acidic residues" evidence="1">
    <location>
        <begin position="782"/>
        <end position="792"/>
    </location>
</feature>
<keyword evidence="5" id="KW-1185">Reference proteome</keyword>
<dbReference type="EMBL" id="JAVRBK010000001">
    <property type="protein sequence ID" value="KAK5650814.1"/>
    <property type="molecule type" value="Genomic_DNA"/>
</dbReference>
<evidence type="ECO:0000313" key="5">
    <source>
        <dbReference type="Proteomes" id="UP001329430"/>
    </source>
</evidence>
<feature type="region of interest" description="Disordered" evidence="1">
    <location>
        <begin position="782"/>
        <end position="803"/>
    </location>
</feature>
<evidence type="ECO:0000256" key="1">
    <source>
        <dbReference type="SAM" id="MobiDB-lite"/>
    </source>
</evidence>
<dbReference type="InterPro" id="IPR052587">
    <property type="entry name" value="TELO2-interacting_protein_1"/>
</dbReference>
<dbReference type="PANTHER" id="PTHR18460:SF3">
    <property type="entry name" value="TELO2-INTERACTING PROTEIN 1 HOMOLOG"/>
    <property type="match status" value="1"/>
</dbReference>
<dbReference type="Pfam" id="PF24173">
    <property type="entry name" value="TPR_TTI1_N"/>
    <property type="match status" value="1"/>
</dbReference>
<dbReference type="AlphaFoldDB" id="A0AAN7VVG8"/>
<dbReference type="PANTHER" id="PTHR18460">
    <property type="entry name" value="TEL2 INTERACTING PROTEIN 1 TTI1 FAMILY MEMBER"/>
    <property type="match status" value="1"/>
</dbReference>
<dbReference type="Pfam" id="PF24181">
    <property type="entry name" value="TPR_TTI1_C"/>
    <property type="match status" value="1"/>
</dbReference>
<dbReference type="Proteomes" id="UP001329430">
    <property type="component" value="Chromosome 1"/>
</dbReference>
<evidence type="ECO:0008006" key="6">
    <source>
        <dbReference type="Google" id="ProtNLM"/>
    </source>
</evidence>
<dbReference type="InterPro" id="IPR049362">
    <property type="entry name" value="TTI1_rpt"/>
</dbReference>
<evidence type="ECO:0000259" key="2">
    <source>
        <dbReference type="Pfam" id="PF24173"/>
    </source>
</evidence>
<dbReference type="Pfam" id="PF24176">
    <property type="entry name" value="TPR_TTI1_2nd"/>
    <property type="match status" value="1"/>
</dbReference>
<reference evidence="4 5" key="1">
    <citation type="journal article" date="2024" name="Insects">
        <title>An Improved Chromosome-Level Genome Assembly of the Firefly Pyrocoelia pectoralis.</title>
        <authorList>
            <person name="Fu X."/>
            <person name="Meyer-Rochow V.B."/>
            <person name="Ballantyne L."/>
            <person name="Zhu X."/>
        </authorList>
    </citation>
    <scope>NUCLEOTIDE SEQUENCE [LARGE SCALE GENOMIC DNA]</scope>
    <source>
        <strain evidence="4">XCY_ONT2</strain>
    </source>
</reference>
<evidence type="ECO:0000259" key="3">
    <source>
        <dbReference type="Pfam" id="PF24181"/>
    </source>
</evidence>
<sequence length="1028" mass="118579">MALNMRITDLLHFQRLSILLNKLYEDLDLTEETIVELSNLLPCVNKELIEKLLPQIFIGITKCSSSCSNSTGANQRKKCLLADLLKIVFTHTQVNSLTIFFQFYIFLLNDIYDPRQQDYVANIHEEYKLSIMAAMVALSKSLSDQARKELYTLENAFHLSRMLCIALTLAQKEKLQSLRLTSIECVMSLTQICDDSQIQDRQLRKQVANIFVHFAPGIISGLSSILKGGNKCGHKIILLAFRGLGRFVALQMENYNNVDVGSSNFEPTSTSKIPTSKSMQNRENIIESLKSKKIDAEWYRDTDEKLCQIFGTIAGVTWHSHQQVRLEVAVIFLLLVEHCADTIPNFASKALETLIKLSEDESEQIADMVKIGLKRFQDSLPAAKLKDLFESLEEAFFRSLSAIPRIFNSFDEEQQLSSLNLLVGHLRLFGSNMPQVLHSVGHSQRLIDTLIHISEFERKDIRLFEEYVIQDLEQQSCLKTPWKSFRYINSETVQKKLETACEILAKFDANEQISYLLLDIFISSNEHRREVTYILNNMLSGIEDDKILDHLSLFKNVCKLYIDSEYWNLPIEVSYKCQLFQVQYNIIQICLQLEGIGKIAIKLNESFQLLLLPALAPVLERAGSTNSLIKLAGTMALTNISKACDYPTVSQLIQCNYDYLNFHISNKIRKSQESVSMISILTTVLRYSDISNMSNIIIFITDVLAHTYYKYFQEDSANVYLYLFKIFTKALLRWLSIEITILPIKSKQELADEYVEFQVSDLNFDDDCNEKTVEEMYQEDLERNKTEDDLKDNVSQLSEVEDDKQRPPHITVMVDLLNRVLNFLPSKDKSRKLLALDILIDGLEVLRDWENDLLPLVHKIWGPFIGRFREVDEYLIINRSFELLVTLARLSKDFIRSRTVKDVLPNILNILKNLAEHSYLKDHGAAYRYTQAYKLQLNILQHLSKVVINVDVDDNNIKNVMKTVLLYLSSKQCIPLQQASIGHFNDLMIYDRPLVIDVLEHFLREESEEHLKQFKKNIECIIKDRTTD</sequence>
<dbReference type="InterPro" id="IPR057567">
    <property type="entry name" value="TPR_TTI1_C"/>
</dbReference>
<protein>
    <recommendedName>
        <fullName evidence="6">TELO2-interacting protein 1</fullName>
    </recommendedName>
</protein>
<dbReference type="GO" id="GO:0005737">
    <property type="term" value="C:cytoplasm"/>
    <property type="evidence" value="ECO:0007669"/>
    <property type="project" value="TreeGrafter"/>
</dbReference>